<dbReference type="Gene3D" id="3.40.50.720">
    <property type="entry name" value="NAD(P)-binding Rossmann-like Domain"/>
    <property type="match status" value="1"/>
</dbReference>
<keyword evidence="2" id="KW-0521">NADP</keyword>
<keyword evidence="3" id="KW-0560">Oxidoreductase</keyword>
<dbReference type="GO" id="GO:0055129">
    <property type="term" value="P:L-proline biosynthetic process"/>
    <property type="evidence" value="ECO:0007669"/>
    <property type="project" value="UniProtKB-UniPathway"/>
</dbReference>
<evidence type="ECO:0000256" key="1">
    <source>
        <dbReference type="ARBA" id="ARBA00005525"/>
    </source>
</evidence>
<evidence type="ECO:0000313" key="6">
    <source>
        <dbReference type="Proteomes" id="UP000267027"/>
    </source>
</evidence>
<dbReference type="Gene3D" id="1.10.3730.10">
    <property type="entry name" value="ProC C-terminal domain-like"/>
    <property type="match status" value="1"/>
</dbReference>
<name>A0A158PL41_ANGCS</name>
<dbReference type="InterPro" id="IPR053790">
    <property type="entry name" value="P5CR-like_CS"/>
</dbReference>
<sequence length="133" mass="13741">MPNTAAAIGASASIFSVPRDTTVEMMKIVENLASKVGMYLDVDSKNFNAYAAIAGSTPAWAYMFIESLADGGVLAGCSRETALKLAAQSVMGAAQMVLATGEHPAALRDKICSPGGTTISGLRKLEESGILNI</sequence>
<dbReference type="AlphaFoldDB" id="A0A158PL41"/>
<dbReference type="InterPro" id="IPR008927">
    <property type="entry name" value="6-PGluconate_DH-like_C_sf"/>
</dbReference>
<dbReference type="Pfam" id="PF14748">
    <property type="entry name" value="P5CR_dimer"/>
    <property type="match status" value="1"/>
</dbReference>
<dbReference type="WBParaSite" id="ACOC_0001090201-mRNA-1">
    <property type="protein sequence ID" value="ACOC_0001090201-mRNA-1"/>
    <property type="gene ID" value="ACOC_0001090201"/>
</dbReference>
<gene>
    <name evidence="5" type="ORF">ACOC_LOCUS10903</name>
</gene>
<organism evidence="7">
    <name type="scientific">Angiostrongylus costaricensis</name>
    <name type="common">Nematode worm</name>
    <dbReference type="NCBI Taxonomy" id="334426"/>
    <lineage>
        <taxon>Eukaryota</taxon>
        <taxon>Metazoa</taxon>
        <taxon>Ecdysozoa</taxon>
        <taxon>Nematoda</taxon>
        <taxon>Chromadorea</taxon>
        <taxon>Rhabditida</taxon>
        <taxon>Rhabditina</taxon>
        <taxon>Rhabditomorpha</taxon>
        <taxon>Strongyloidea</taxon>
        <taxon>Metastrongylidae</taxon>
        <taxon>Angiostrongylus</taxon>
    </lineage>
</organism>
<protein>
    <submittedName>
        <fullName evidence="7">Pyrroline-5-carboxylate reductase</fullName>
    </submittedName>
</protein>
<dbReference type="GO" id="GO:0004735">
    <property type="term" value="F:pyrroline-5-carboxylate reductase activity"/>
    <property type="evidence" value="ECO:0007669"/>
    <property type="project" value="TreeGrafter"/>
</dbReference>
<evidence type="ECO:0000313" key="5">
    <source>
        <dbReference type="EMBL" id="VDM62488.1"/>
    </source>
</evidence>
<dbReference type="FunFam" id="1.10.3730.10:FF:000001">
    <property type="entry name" value="Pyrroline-5-carboxylate reductase"/>
    <property type="match status" value="1"/>
</dbReference>
<dbReference type="Proteomes" id="UP000267027">
    <property type="component" value="Unassembled WGS sequence"/>
</dbReference>
<dbReference type="PANTHER" id="PTHR11645">
    <property type="entry name" value="PYRROLINE-5-CARBOXYLATE REDUCTASE"/>
    <property type="match status" value="1"/>
</dbReference>
<accession>A0A158PL41</accession>
<dbReference type="PROSITE" id="PS00521">
    <property type="entry name" value="P5CR"/>
    <property type="match status" value="1"/>
</dbReference>
<reference evidence="5 6" key="2">
    <citation type="submission" date="2018-11" db="EMBL/GenBank/DDBJ databases">
        <authorList>
            <consortium name="Pathogen Informatics"/>
        </authorList>
    </citation>
    <scope>NUCLEOTIDE SEQUENCE [LARGE SCALE GENOMIC DNA]</scope>
    <source>
        <strain evidence="5 6">Costa Rica</strain>
    </source>
</reference>
<dbReference type="OrthoDB" id="10263291at2759"/>
<dbReference type="PANTHER" id="PTHR11645:SF64">
    <property type="entry name" value="PYRROLINE-5-CARBOXYLATE REDUCTASE-RELATED"/>
    <property type="match status" value="1"/>
</dbReference>
<comment type="similarity">
    <text evidence="1">Belongs to the pyrroline-5-carboxylate reductase family.</text>
</comment>
<dbReference type="STRING" id="334426.A0A158PL41"/>
<dbReference type="SUPFAM" id="SSF48179">
    <property type="entry name" value="6-phosphogluconate dehydrogenase C-terminal domain-like"/>
    <property type="match status" value="1"/>
</dbReference>
<evidence type="ECO:0000259" key="4">
    <source>
        <dbReference type="Pfam" id="PF14748"/>
    </source>
</evidence>
<feature type="domain" description="Pyrroline-5-carboxylate reductase dimerisation" evidence="4">
    <location>
        <begin position="45"/>
        <end position="130"/>
    </location>
</feature>
<evidence type="ECO:0000256" key="3">
    <source>
        <dbReference type="ARBA" id="ARBA00023002"/>
    </source>
</evidence>
<proteinExistence type="inferred from homology"/>
<evidence type="ECO:0000313" key="7">
    <source>
        <dbReference type="WBParaSite" id="ACOC_0001090201-mRNA-1"/>
    </source>
</evidence>
<evidence type="ECO:0000256" key="2">
    <source>
        <dbReference type="ARBA" id="ARBA00022857"/>
    </source>
</evidence>
<dbReference type="EMBL" id="UYYA01004570">
    <property type="protein sequence ID" value="VDM62488.1"/>
    <property type="molecule type" value="Genomic_DNA"/>
</dbReference>
<dbReference type="InterPro" id="IPR029036">
    <property type="entry name" value="P5CR_dimer"/>
</dbReference>
<dbReference type="UniPathway" id="UPA00098">
    <property type="reaction ID" value="UER00361"/>
</dbReference>
<keyword evidence="6" id="KW-1185">Reference proteome</keyword>
<reference evidence="7" key="1">
    <citation type="submission" date="2016-04" db="UniProtKB">
        <authorList>
            <consortium name="WormBaseParasite"/>
        </authorList>
    </citation>
    <scope>IDENTIFICATION</scope>
</reference>